<evidence type="ECO:0000313" key="2">
    <source>
        <dbReference type="EMBL" id="CAB4532159.1"/>
    </source>
</evidence>
<name>A0A6J6B1F0_9ZZZZ</name>
<accession>A0A6J6B1F0</accession>
<dbReference type="Pfam" id="PF01872">
    <property type="entry name" value="RibD_C"/>
    <property type="match status" value="1"/>
</dbReference>
<evidence type="ECO:0000259" key="1">
    <source>
        <dbReference type="Pfam" id="PF01872"/>
    </source>
</evidence>
<dbReference type="EMBL" id="CAEZSH010000010">
    <property type="protein sequence ID" value="CAB4532159.1"/>
    <property type="molecule type" value="Genomic_DNA"/>
</dbReference>
<dbReference type="AlphaFoldDB" id="A0A6J6B1F0"/>
<dbReference type="GO" id="GO:0009231">
    <property type="term" value="P:riboflavin biosynthetic process"/>
    <property type="evidence" value="ECO:0007669"/>
    <property type="project" value="InterPro"/>
</dbReference>
<feature type="domain" description="Bacterial bifunctional deaminase-reductase C-terminal" evidence="1">
    <location>
        <begin position="28"/>
        <end position="137"/>
    </location>
</feature>
<sequence>MDNLLSWYQLEPGLAANFHLTEGGEFFGSNRSSRDISNAVDLNHLKKLRSQADAIVVGGSTARAEGYKPSENFKTYVFSHRLQGAGLHQLEFSNDDQLSEQLSNLKERHQRILCECGPSLLNKFLSLQRIDQLFLTVTFGETPNADTAEQIANRVLRLDGYRLDRYEAVESSALTLWRRA</sequence>
<dbReference type="SUPFAM" id="SSF53597">
    <property type="entry name" value="Dihydrofolate reductase-like"/>
    <property type="match status" value="1"/>
</dbReference>
<protein>
    <submittedName>
        <fullName evidence="2">Unannotated protein</fullName>
    </submittedName>
</protein>
<organism evidence="2">
    <name type="scientific">freshwater metagenome</name>
    <dbReference type="NCBI Taxonomy" id="449393"/>
    <lineage>
        <taxon>unclassified sequences</taxon>
        <taxon>metagenomes</taxon>
        <taxon>ecological metagenomes</taxon>
    </lineage>
</organism>
<dbReference type="InterPro" id="IPR024072">
    <property type="entry name" value="DHFR-like_dom_sf"/>
</dbReference>
<dbReference type="InterPro" id="IPR002734">
    <property type="entry name" value="RibDG_C"/>
</dbReference>
<dbReference type="Gene3D" id="3.40.430.10">
    <property type="entry name" value="Dihydrofolate Reductase, subunit A"/>
    <property type="match status" value="2"/>
</dbReference>
<proteinExistence type="predicted"/>
<gene>
    <name evidence="2" type="ORF">UFOPK1410_00174</name>
</gene>
<reference evidence="2" key="1">
    <citation type="submission" date="2020-05" db="EMBL/GenBank/DDBJ databases">
        <authorList>
            <person name="Chiriac C."/>
            <person name="Salcher M."/>
            <person name="Ghai R."/>
            <person name="Kavagutti S V."/>
        </authorList>
    </citation>
    <scope>NUCLEOTIDE SEQUENCE</scope>
</reference>
<dbReference type="GO" id="GO:0008703">
    <property type="term" value="F:5-amino-6-(5-phosphoribosylamino)uracil reductase activity"/>
    <property type="evidence" value="ECO:0007669"/>
    <property type="project" value="InterPro"/>
</dbReference>